<evidence type="ECO:0000256" key="3">
    <source>
        <dbReference type="PROSITE-ProRule" id="PRU00023"/>
    </source>
</evidence>
<protein>
    <submittedName>
        <fullName evidence="5">Uncharacterized protein</fullName>
    </submittedName>
</protein>
<name>A0A0L0D6W9_THETB</name>
<dbReference type="SMART" id="SM00248">
    <property type="entry name" value="ANK"/>
    <property type="match status" value="4"/>
</dbReference>
<dbReference type="PANTHER" id="PTHR24198:SF193">
    <property type="match status" value="1"/>
</dbReference>
<accession>A0A0L0D6W9</accession>
<dbReference type="PANTHER" id="PTHR24198">
    <property type="entry name" value="ANKYRIN REPEAT AND PROTEIN KINASE DOMAIN-CONTAINING PROTEIN"/>
    <property type="match status" value="1"/>
</dbReference>
<keyword evidence="2 3" id="KW-0040">ANK repeat</keyword>
<evidence type="ECO:0000256" key="2">
    <source>
        <dbReference type="ARBA" id="ARBA00023043"/>
    </source>
</evidence>
<evidence type="ECO:0000313" key="6">
    <source>
        <dbReference type="Proteomes" id="UP000054408"/>
    </source>
</evidence>
<keyword evidence="6" id="KW-1185">Reference proteome</keyword>
<feature type="repeat" description="ANK" evidence="3">
    <location>
        <begin position="41"/>
        <end position="73"/>
    </location>
</feature>
<sequence length="308" mass="31482">MTKAGERRLRKVARSGVVRRLKPLLRKANAGNLDLNAVDAGGTTAAHTAAERGHVPVVLALARAGADLYRKDARGRNVLDAAAAAGQTAVVEALIAPPPFALVAAEPVCAKATDDQDPPVVSDPQDGSDALIGDDAPAAGASQAPRPVTAVRGTALMRTSGDHAPGETSPLLLATKAGALGVVKVLLRLGANPDQVPGPHGRLPLHWACAKANVDITAALLDGGADPYALTSDGESAIDIAGSGDVARLVRLAQLAPEPEPVLDAIGPHLVTDLAADAESGALAAFMDYAPAALPKPKKKRRKRRKKT</sequence>
<evidence type="ECO:0000256" key="4">
    <source>
        <dbReference type="SAM" id="MobiDB-lite"/>
    </source>
</evidence>
<dbReference type="InterPro" id="IPR002110">
    <property type="entry name" value="Ankyrin_rpt"/>
</dbReference>
<reference evidence="5 6" key="1">
    <citation type="submission" date="2010-05" db="EMBL/GenBank/DDBJ databases">
        <title>The Genome Sequence of Thecamonas trahens ATCC 50062.</title>
        <authorList>
            <consortium name="The Broad Institute Genome Sequencing Platform"/>
            <person name="Russ C."/>
            <person name="Cuomo C."/>
            <person name="Shea T."/>
            <person name="Young S.K."/>
            <person name="Zeng Q."/>
            <person name="Koehrsen M."/>
            <person name="Haas B."/>
            <person name="Borodovsky M."/>
            <person name="Guigo R."/>
            <person name="Alvarado L."/>
            <person name="Berlin A."/>
            <person name="Bochicchio J."/>
            <person name="Borenstein D."/>
            <person name="Chapman S."/>
            <person name="Chen Z."/>
            <person name="Freedman E."/>
            <person name="Gellesch M."/>
            <person name="Goldberg J."/>
            <person name="Griggs A."/>
            <person name="Gujja S."/>
            <person name="Heilman E."/>
            <person name="Heiman D."/>
            <person name="Hepburn T."/>
            <person name="Howarth C."/>
            <person name="Jen D."/>
            <person name="Larson L."/>
            <person name="Mehta T."/>
            <person name="Park D."/>
            <person name="Pearson M."/>
            <person name="Roberts A."/>
            <person name="Saif S."/>
            <person name="Shenoy N."/>
            <person name="Sisk P."/>
            <person name="Stolte C."/>
            <person name="Sykes S."/>
            <person name="Thomson T."/>
            <person name="Walk T."/>
            <person name="White J."/>
            <person name="Yandava C."/>
            <person name="Burger G."/>
            <person name="Gray M.W."/>
            <person name="Holland P.W.H."/>
            <person name="King N."/>
            <person name="Lang F.B.F."/>
            <person name="Roger A.J."/>
            <person name="Ruiz-Trillo I."/>
            <person name="Lander E."/>
            <person name="Nusbaum C."/>
        </authorList>
    </citation>
    <scope>NUCLEOTIDE SEQUENCE [LARGE SCALE GENOMIC DNA]</scope>
    <source>
        <strain evidence="5 6">ATCC 50062</strain>
    </source>
</reference>
<dbReference type="EMBL" id="GL349448">
    <property type="protein sequence ID" value="KNC47846.1"/>
    <property type="molecule type" value="Genomic_DNA"/>
</dbReference>
<dbReference type="Gene3D" id="1.25.40.20">
    <property type="entry name" value="Ankyrin repeat-containing domain"/>
    <property type="match status" value="2"/>
</dbReference>
<dbReference type="GeneID" id="25563639"/>
<dbReference type="SUPFAM" id="SSF48403">
    <property type="entry name" value="Ankyrin repeat"/>
    <property type="match status" value="1"/>
</dbReference>
<dbReference type="AlphaFoldDB" id="A0A0L0D6W9"/>
<feature type="repeat" description="ANK" evidence="3">
    <location>
        <begin position="200"/>
        <end position="232"/>
    </location>
</feature>
<proteinExistence type="predicted"/>
<dbReference type="PROSITE" id="PS50088">
    <property type="entry name" value="ANK_REPEAT"/>
    <property type="match status" value="3"/>
</dbReference>
<dbReference type="STRING" id="461836.A0A0L0D6W9"/>
<feature type="region of interest" description="Disordered" evidence="4">
    <location>
        <begin position="113"/>
        <end position="148"/>
    </location>
</feature>
<dbReference type="PROSITE" id="PS50297">
    <property type="entry name" value="ANK_REP_REGION"/>
    <property type="match status" value="3"/>
</dbReference>
<dbReference type="OrthoDB" id="496981at2759"/>
<evidence type="ECO:0000256" key="1">
    <source>
        <dbReference type="ARBA" id="ARBA00022737"/>
    </source>
</evidence>
<dbReference type="RefSeq" id="XP_013759324.1">
    <property type="nucleotide sequence ID" value="XM_013903870.1"/>
</dbReference>
<dbReference type="Pfam" id="PF12796">
    <property type="entry name" value="Ank_2"/>
    <property type="match status" value="2"/>
</dbReference>
<gene>
    <name evidence="5" type="ORF">AMSG_04076</name>
</gene>
<feature type="compositionally biased region" description="Low complexity" evidence="4">
    <location>
        <begin position="118"/>
        <end position="129"/>
    </location>
</feature>
<dbReference type="eggNOG" id="KOG4177">
    <property type="taxonomic scope" value="Eukaryota"/>
</dbReference>
<dbReference type="Proteomes" id="UP000054408">
    <property type="component" value="Unassembled WGS sequence"/>
</dbReference>
<organism evidence="5 6">
    <name type="scientific">Thecamonas trahens ATCC 50062</name>
    <dbReference type="NCBI Taxonomy" id="461836"/>
    <lineage>
        <taxon>Eukaryota</taxon>
        <taxon>Apusozoa</taxon>
        <taxon>Apusomonadida</taxon>
        <taxon>Apusomonadidae</taxon>
        <taxon>Thecamonas</taxon>
    </lineage>
</organism>
<keyword evidence="1" id="KW-0677">Repeat</keyword>
<feature type="repeat" description="ANK" evidence="3">
    <location>
        <begin position="166"/>
        <end position="198"/>
    </location>
</feature>
<dbReference type="InterPro" id="IPR036770">
    <property type="entry name" value="Ankyrin_rpt-contain_sf"/>
</dbReference>
<evidence type="ECO:0000313" key="5">
    <source>
        <dbReference type="EMBL" id="KNC47846.1"/>
    </source>
</evidence>